<name>A0A495XXU8_9MICO</name>
<dbReference type="AlphaFoldDB" id="A0A495XXU8"/>
<dbReference type="InterPro" id="IPR019639">
    <property type="entry name" value="DUF2505"/>
</dbReference>
<keyword evidence="2" id="KW-1185">Reference proteome</keyword>
<evidence type="ECO:0000313" key="2">
    <source>
        <dbReference type="Proteomes" id="UP000278440"/>
    </source>
</evidence>
<proteinExistence type="predicted"/>
<protein>
    <submittedName>
        <fullName evidence="1">Uncharacterized protein DUF2505</fullName>
    </submittedName>
</protein>
<comment type="caution">
    <text evidence="1">The sequence shown here is derived from an EMBL/GenBank/DDBJ whole genome shotgun (WGS) entry which is preliminary data.</text>
</comment>
<dbReference type="EMBL" id="RBXT01000001">
    <property type="protein sequence ID" value="RKT77323.1"/>
    <property type="molecule type" value="Genomic_DNA"/>
</dbReference>
<dbReference type="Pfam" id="PF10698">
    <property type="entry name" value="DUF2505"/>
    <property type="match status" value="1"/>
</dbReference>
<dbReference type="OrthoDB" id="3266819at2"/>
<dbReference type="Proteomes" id="UP000278440">
    <property type="component" value="Unassembled WGS sequence"/>
</dbReference>
<gene>
    <name evidence="1" type="ORF">DFJ68_0743</name>
</gene>
<reference evidence="1 2" key="1">
    <citation type="submission" date="2018-10" db="EMBL/GenBank/DDBJ databases">
        <title>Sequencing the genomes of 1000 actinobacteria strains.</title>
        <authorList>
            <person name="Klenk H.-P."/>
        </authorList>
    </citation>
    <scope>NUCLEOTIDE SEQUENCE [LARGE SCALE GENOMIC DNA]</scope>
    <source>
        <strain evidence="1 2">DSM 44267</strain>
    </source>
</reference>
<accession>A0A495XXU8</accession>
<dbReference type="RefSeq" id="WP_121031124.1">
    <property type="nucleotide sequence ID" value="NZ_RBXT01000001.1"/>
</dbReference>
<sequence length="165" mass="17232">MKISESIAYPAAPSDVFTMLTDEEFQNRKCVDAGALRHDVAVTPTGDGARVVTHRDLPTDRLPDFATSIVGQTLSITETYDWGAAQADGGRRGTLLVEVKGAPVAMRADVALSATGGGSTVSFDGDLKASIPLLGGRIEKAAAPAVIAGIRSEQRTGRAWLAEGH</sequence>
<organism evidence="1 2">
    <name type="scientific">Terracoccus luteus</name>
    <dbReference type="NCBI Taxonomy" id="53356"/>
    <lineage>
        <taxon>Bacteria</taxon>
        <taxon>Bacillati</taxon>
        <taxon>Actinomycetota</taxon>
        <taxon>Actinomycetes</taxon>
        <taxon>Micrococcales</taxon>
        <taxon>Intrasporangiaceae</taxon>
        <taxon>Terracoccus</taxon>
    </lineage>
</organism>
<evidence type="ECO:0000313" key="1">
    <source>
        <dbReference type="EMBL" id="RKT77323.1"/>
    </source>
</evidence>